<dbReference type="OrthoDB" id="3393589at2"/>
<gene>
    <name evidence="1" type="ORF">SAMN04489716_6973</name>
</gene>
<protein>
    <submittedName>
        <fullName evidence="1">Uncharacterized protein</fullName>
    </submittedName>
</protein>
<dbReference type="AlphaFoldDB" id="A0A1H2CV33"/>
<organism evidence="1 2">
    <name type="scientific">Actinoplanes derwentensis</name>
    <dbReference type="NCBI Taxonomy" id="113562"/>
    <lineage>
        <taxon>Bacteria</taxon>
        <taxon>Bacillati</taxon>
        <taxon>Actinomycetota</taxon>
        <taxon>Actinomycetes</taxon>
        <taxon>Micromonosporales</taxon>
        <taxon>Micromonosporaceae</taxon>
        <taxon>Actinoplanes</taxon>
    </lineage>
</organism>
<reference evidence="1 2" key="1">
    <citation type="submission" date="2016-10" db="EMBL/GenBank/DDBJ databases">
        <authorList>
            <person name="de Groot N.N."/>
        </authorList>
    </citation>
    <scope>NUCLEOTIDE SEQUENCE [LARGE SCALE GENOMIC DNA]</scope>
    <source>
        <strain evidence="1 2">DSM 43941</strain>
    </source>
</reference>
<evidence type="ECO:0000313" key="2">
    <source>
        <dbReference type="Proteomes" id="UP000198688"/>
    </source>
</evidence>
<proteinExistence type="predicted"/>
<dbReference type="RefSeq" id="WP_092550858.1">
    <property type="nucleotide sequence ID" value="NZ_BOMJ01000003.1"/>
</dbReference>
<dbReference type="Proteomes" id="UP000198688">
    <property type="component" value="Chromosome I"/>
</dbReference>
<keyword evidence="2" id="KW-1185">Reference proteome</keyword>
<evidence type="ECO:0000313" key="1">
    <source>
        <dbReference type="EMBL" id="SDT74410.1"/>
    </source>
</evidence>
<dbReference type="STRING" id="113562.SAMN04489716_6973"/>
<dbReference type="EMBL" id="LT629758">
    <property type="protein sequence ID" value="SDT74410.1"/>
    <property type="molecule type" value="Genomic_DNA"/>
</dbReference>
<accession>A0A1H2CV33</accession>
<sequence>MAEKSFPYAGGGGVTDARYEALMAGVTGNGRVAYNPNSTTLSQGLVYADSTGRQIKVRGGQAALIRGFRWETDSEGLLQPIEANTSGQPRLDLAVLRLNRETYTVSFRIVKGLPAATPVAPAVSQQTGTTGVWELPVATIRVTSSTTSGLPSIGATDVTVIDNFLASPPMTGHSSRRPPAAWGGLWTEYDTGKTFIGRGGAWHLIGENGASTRIWGPVHWNAASTFMYAQRRNGWVEFHGLLLLYAGGKKAAGSDVTICTLPDQFRPIADRTLLAYIAGANLARCYLDASAGRIALSNYAVALESGDSIAIPPASWIAAN</sequence>
<name>A0A1H2CV33_9ACTN</name>